<name>A0A6N3E8U2_9ENTR</name>
<keyword evidence="4" id="KW-0456">Lyase</keyword>
<dbReference type="InterPro" id="IPR036663">
    <property type="entry name" value="Fumarylacetoacetase_C_sf"/>
</dbReference>
<comment type="similarity">
    <text evidence="1">Belongs to the FAH family.</text>
</comment>
<dbReference type="GO" id="GO:0046872">
    <property type="term" value="F:metal ion binding"/>
    <property type="evidence" value="ECO:0007669"/>
    <property type="project" value="UniProtKB-KW"/>
</dbReference>
<dbReference type="EC" id="4.3.2.3" evidence="4"/>
<protein>
    <submittedName>
        <fullName evidence="4">Ureidoglycolate lyase</fullName>
        <ecNumber evidence="4">4.3.2.3</ecNumber>
    </submittedName>
</protein>
<evidence type="ECO:0000313" key="4">
    <source>
        <dbReference type="EMBL" id="VYU37112.1"/>
    </source>
</evidence>
<evidence type="ECO:0000259" key="3">
    <source>
        <dbReference type="Pfam" id="PF01557"/>
    </source>
</evidence>
<dbReference type="PANTHER" id="PTHR42796:SF4">
    <property type="entry name" value="FUMARYLACETOACETATE HYDROLASE DOMAIN-CONTAINING PROTEIN 2A"/>
    <property type="match status" value="1"/>
</dbReference>
<dbReference type="Pfam" id="PF01557">
    <property type="entry name" value="FAA_hydrolase"/>
    <property type="match status" value="1"/>
</dbReference>
<proteinExistence type="inferred from homology"/>
<feature type="domain" description="Fumarylacetoacetase-like C-terminal" evidence="3">
    <location>
        <begin position="73"/>
        <end position="275"/>
    </location>
</feature>
<dbReference type="SUPFAM" id="SSF56529">
    <property type="entry name" value="FAH"/>
    <property type="match status" value="1"/>
</dbReference>
<dbReference type="AlphaFoldDB" id="A0A6N3E8U2"/>
<keyword evidence="2" id="KW-0479">Metal-binding</keyword>
<dbReference type="Gene3D" id="3.90.850.10">
    <property type="entry name" value="Fumarylacetoacetase-like, C-terminal domain"/>
    <property type="match status" value="1"/>
</dbReference>
<dbReference type="GO" id="GO:0050385">
    <property type="term" value="F:ureidoglycolate lyase activity"/>
    <property type="evidence" value="ECO:0007669"/>
    <property type="project" value="UniProtKB-EC"/>
</dbReference>
<dbReference type="PANTHER" id="PTHR42796">
    <property type="entry name" value="FUMARYLACETOACETATE HYDROLASE DOMAIN-CONTAINING PROTEIN 2A-RELATED"/>
    <property type="match status" value="1"/>
</dbReference>
<dbReference type="EMBL" id="CACRTZ010000018">
    <property type="protein sequence ID" value="VYU37112.1"/>
    <property type="molecule type" value="Genomic_DNA"/>
</dbReference>
<gene>
    <name evidence="4" type="ORF">EMLFYP7_02132</name>
</gene>
<dbReference type="RefSeq" id="WP_156566163.1">
    <property type="nucleotide sequence ID" value="NZ_CACRTZ010000018.1"/>
</dbReference>
<dbReference type="InterPro" id="IPR051121">
    <property type="entry name" value="FAH"/>
</dbReference>
<dbReference type="FunFam" id="3.90.850.10:FF:000008">
    <property type="entry name" value="FAA hydrolase family protein"/>
    <property type="match status" value="1"/>
</dbReference>
<accession>A0A6N3E8U2</accession>
<dbReference type="GO" id="GO:0044281">
    <property type="term" value="P:small molecule metabolic process"/>
    <property type="evidence" value="ECO:0007669"/>
    <property type="project" value="UniProtKB-ARBA"/>
</dbReference>
<organism evidence="4">
    <name type="scientific">Phytobacter massiliensis</name>
    <dbReference type="NCBI Taxonomy" id="1485952"/>
    <lineage>
        <taxon>Bacteria</taxon>
        <taxon>Pseudomonadati</taxon>
        <taxon>Pseudomonadota</taxon>
        <taxon>Gammaproteobacteria</taxon>
        <taxon>Enterobacterales</taxon>
        <taxon>Enterobacteriaceae</taxon>
        <taxon>Phytobacter</taxon>
    </lineage>
</organism>
<evidence type="ECO:0000256" key="1">
    <source>
        <dbReference type="ARBA" id="ARBA00010211"/>
    </source>
</evidence>
<dbReference type="InterPro" id="IPR011234">
    <property type="entry name" value="Fumarylacetoacetase-like_C"/>
</dbReference>
<reference evidence="4" key="1">
    <citation type="submission" date="2019-11" db="EMBL/GenBank/DDBJ databases">
        <authorList>
            <person name="Feng L."/>
        </authorList>
    </citation>
    <scope>NUCLEOTIDE SEQUENCE</scope>
    <source>
        <strain evidence="4">EMassiliensisLFYP7</strain>
    </source>
</reference>
<evidence type="ECO:0000256" key="2">
    <source>
        <dbReference type="ARBA" id="ARBA00022723"/>
    </source>
</evidence>
<sequence length="289" mass="32072">MKLISYSVNAQQRYGVLLAGGVADLSRRFPQFSSLKDFLEQLPQLTPDVVATLTPDYHLDEITYLPPIPNPQKILCVGMNYQAKRLEFNETDPDPTLFIRFADSQCGHLADIIKPAASQEFDYEGELAIIIGKRGRNISPTEALAWVAGYSCYMDGSARDWQHAWFTAGKNWPSTGAFGPWLVTREEIPDPNSLTLTTRLNGREMQCDNTANMIHQVPELIAYISTFCQLTPGDVILTGSPGGVGKKRTPPVFLQPGDHLEVEIERIGCLQNRVVAEMVDNICLTANNS</sequence>